<evidence type="ECO:0000313" key="1">
    <source>
        <dbReference type="EMBL" id="ODA90088.1"/>
    </source>
</evidence>
<proteinExistence type="predicted"/>
<name>A0A1E2SKB0_LEIXY</name>
<dbReference type="RefSeq" id="WP_176714791.1">
    <property type="nucleotide sequence ID" value="NZ_LNZG01000022.1"/>
</dbReference>
<reference evidence="1 2" key="1">
    <citation type="submission" date="2015-11" db="EMBL/GenBank/DDBJ databases">
        <authorList>
            <person name="Zhang Y."/>
            <person name="Guo Z."/>
        </authorList>
    </citation>
    <scope>NUCLEOTIDE SEQUENCE [LARGE SCALE GENOMIC DNA]</scope>
    <source>
        <strain evidence="2">gdw1</strain>
    </source>
</reference>
<dbReference type="Proteomes" id="UP000094426">
    <property type="component" value="Unassembled WGS sequence"/>
</dbReference>
<comment type="caution">
    <text evidence="1">The sequence shown here is derived from an EMBL/GenBank/DDBJ whole genome shotgun (WGS) entry which is preliminary data.</text>
</comment>
<organism evidence="1 2">
    <name type="scientific">Leifsonia xyli subsp. xyli</name>
    <dbReference type="NCBI Taxonomy" id="59736"/>
    <lineage>
        <taxon>Bacteria</taxon>
        <taxon>Bacillati</taxon>
        <taxon>Actinomycetota</taxon>
        <taxon>Actinomycetes</taxon>
        <taxon>Micrococcales</taxon>
        <taxon>Microbacteriaceae</taxon>
        <taxon>Leifsonia</taxon>
    </lineage>
</organism>
<sequence length="82" mass="9368">MSRQDQAYAIIHASYVNITDEPAPAGGQIVVYIGPEHAQTDRELEILVLEFAESGREALIFHAMSLGPKWRRYREENPDGWR</sequence>
<dbReference type="EMBL" id="LNZG01000022">
    <property type="protein sequence ID" value="ODA90088.1"/>
    <property type="molecule type" value="Genomic_DNA"/>
</dbReference>
<accession>A0A1E2SKB0</accession>
<evidence type="ECO:0000313" key="2">
    <source>
        <dbReference type="Proteomes" id="UP000094426"/>
    </source>
</evidence>
<protein>
    <submittedName>
        <fullName evidence="1">Uncharacterized protein</fullName>
    </submittedName>
</protein>
<dbReference type="AlphaFoldDB" id="A0A1E2SKB0"/>
<gene>
    <name evidence="1" type="ORF">ATY41_11530</name>
</gene>